<dbReference type="EMBL" id="RYZH01000022">
    <property type="protein sequence ID" value="RUL87368.1"/>
    <property type="molecule type" value="Genomic_DNA"/>
</dbReference>
<sequence length="160" mass="17170">MSNRHYVRRPGILNAITFFSLILSLLNVVWVVVIGAIATVAGVAGWLLGPVAGAVGSIAAVLVILVLLIQSAMGILLFMAGWITWSGDPRGRSLHLAWAWITVVIDLLDLAFTAGIDGGAWVRLIYAGVVILVMNREDVKAYFLGGTPIASKTRGWDDWS</sequence>
<name>A0A432MJR2_9BACT</name>
<dbReference type="RefSeq" id="WP_126725732.1">
    <property type="nucleotide sequence ID" value="NZ_RYZH01000022.1"/>
</dbReference>
<protein>
    <recommendedName>
        <fullName evidence="4">DUF2569 family protein</fullName>
    </recommendedName>
</protein>
<reference evidence="2 3" key="1">
    <citation type="submission" date="2018-12" db="EMBL/GenBank/DDBJ databases">
        <authorList>
            <person name="Toschakov S.V."/>
        </authorList>
    </citation>
    <scope>NUCLEOTIDE SEQUENCE [LARGE SCALE GENOMIC DNA]</scope>
    <source>
        <strain evidence="2 3">GM2012</strain>
    </source>
</reference>
<comment type="caution">
    <text evidence="2">The sequence shown here is derived from an EMBL/GenBank/DDBJ whole genome shotgun (WGS) entry which is preliminary data.</text>
</comment>
<keyword evidence="3" id="KW-1185">Reference proteome</keyword>
<feature type="transmembrane region" description="Helical" evidence="1">
    <location>
        <begin position="12"/>
        <end position="38"/>
    </location>
</feature>
<evidence type="ECO:0008006" key="4">
    <source>
        <dbReference type="Google" id="ProtNLM"/>
    </source>
</evidence>
<dbReference type="Proteomes" id="UP000280296">
    <property type="component" value="Unassembled WGS sequence"/>
</dbReference>
<evidence type="ECO:0000313" key="2">
    <source>
        <dbReference type="EMBL" id="RUL87368.1"/>
    </source>
</evidence>
<evidence type="ECO:0000313" key="3">
    <source>
        <dbReference type="Proteomes" id="UP000280296"/>
    </source>
</evidence>
<evidence type="ECO:0000256" key="1">
    <source>
        <dbReference type="SAM" id="Phobius"/>
    </source>
</evidence>
<proteinExistence type="predicted"/>
<keyword evidence="1" id="KW-0472">Membrane</keyword>
<feature type="transmembrane region" description="Helical" evidence="1">
    <location>
        <begin position="94"/>
        <end position="112"/>
    </location>
</feature>
<dbReference type="AlphaFoldDB" id="A0A432MJR2"/>
<dbReference type="OrthoDB" id="9850272at2"/>
<reference evidence="2 3" key="2">
    <citation type="submission" date="2019-01" db="EMBL/GenBank/DDBJ databases">
        <title>Tautonia sociabilis, a novel thermotolerant planctomycete of Isosphaeraceae family, isolated from a 4000 m deep subterranean habitat.</title>
        <authorList>
            <person name="Kovaleva O.L."/>
            <person name="Elcheninov A.G."/>
            <person name="Van Heerden E."/>
            <person name="Toshchakov S.V."/>
            <person name="Novikov A."/>
            <person name="Bonch-Osmolovskaya E.A."/>
            <person name="Kublanov I.V."/>
        </authorList>
    </citation>
    <scope>NUCLEOTIDE SEQUENCE [LARGE SCALE GENOMIC DNA]</scope>
    <source>
        <strain evidence="2 3">GM2012</strain>
    </source>
</reference>
<keyword evidence="1" id="KW-1133">Transmembrane helix</keyword>
<organism evidence="2 3">
    <name type="scientific">Tautonia sociabilis</name>
    <dbReference type="NCBI Taxonomy" id="2080755"/>
    <lineage>
        <taxon>Bacteria</taxon>
        <taxon>Pseudomonadati</taxon>
        <taxon>Planctomycetota</taxon>
        <taxon>Planctomycetia</taxon>
        <taxon>Isosphaerales</taxon>
        <taxon>Isosphaeraceae</taxon>
        <taxon>Tautonia</taxon>
    </lineage>
</organism>
<accession>A0A432MJR2</accession>
<gene>
    <name evidence="2" type="ORF">TsocGM_12625</name>
</gene>
<feature type="transmembrane region" description="Helical" evidence="1">
    <location>
        <begin position="58"/>
        <end position="82"/>
    </location>
</feature>
<keyword evidence="1" id="KW-0812">Transmembrane</keyword>